<feature type="region of interest" description="Disordered" evidence="1">
    <location>
        <begin position="1"/>
        <end position="37"/>
    </location>
</feature>
<evidence type="ECO:0000313" key="2">
    <source>
        <dbReference type="EMBL" id="KAF0482365.1"/>
    </source>
</evidence>
<reference evidence="2 3" key="1">
    <citation type="journal article" date="2019" name="Environ. Microbiol.">
        <title>At the nexus of three kingdoms: the genome of the mycorrhizal fungus Gigaspora margarita provides insights into plant, endobacterial and fungal interactions.</title>
        <authorList>
            <person name="Venice F."/>
            <person name="Ghignone S."/>
            <person name="Salvioli di Fossalunga A."/>
            <person name="Amselem J."/>
            <person name="Novero M."/>
            <person name="Xianan X."/>
            <person name="Sedzielewska Toro K."/>
            <person name="Morin E."/>
            <person name="Lipzen A."/>
            <person name="Grigoriev I.V."/>
            <person name="Henrissat B."/>
            <person name="Martin F.M."/>
            <person name="Bonfante P."/>
        </authorList>
    </citation>
    <scope>NUCLEOTIDE SEQUENCE [LARGE SCALE GENOMIC DNA]</scope>
    <source>
        <strain evidence="2 3">BEG34</strain>
    </source>
</reference>
<name>A0A8H4EH08_GIGMA</name>
<proteinExistence type="predicted"/>
<dbReference type="EMBL" id="WTPW01000761">
    <property type="protein sequence ID" value="KAF0482365.1"/>
    <property type="molecule type" value="Genomic_DNA"/>
</dbReference>
<feature type="region of interest" description="Disordered" evidence="1">
    <location>
        <begin position="90"/>
        <end position="112"/>
    </location>
</feature>
<dbReference type="OrthoDB" id="2488210at2759"/>
<sequence length="112" mass="12815">MTNKQTTRSSRSDSTTSGSSYGTVRATDNQETDDTSIEIEPRMKLYIDSAIQAATISLMQQMQQFITQHEWNAQILETINQKLVHIEQPNSSYNSQPIPMSNHNNRKIINRE</sequence>
<dbReference type="Proteomes" id="UP000439903">
    <property type="component" value="Unassembled WGS sequence"/>
</dbReference>
<gene>
    <name evidence="2" type="ORF">F8M41_023431</name>
</gene>
<feature type="compositionally biased region" description="Polar residues" evidence="1">
    <location>
        <begin position="90"/>
        <end position="103"/>
    </location>
</feature>
<keyword evidence="3" id="KW-1185">Reference proteome</keyword>
<dbReference type="AlphaFoldDB" id="A0A8H4EH08"/>
<protein>
    <submittedName>
        <fullName evidence="2">Uncharacterized protein</fullName>
    </submittedName>
</protein>
<comment type="caution">
    <text evidence="2">The sequence shown here is derived from an EMBL/GenBank/DDBJ whole genome shotgun (WGS) entry which is preliminary data.</text>
</comment>
<evidence type="ECO:0000313" key="3">
    <source>
        <dbReference type="Proteomes" id="UP000439903"/>
    </source>
</evidence>
<accession>A0A8H4EH08</accession>
<feature type="compositionally biased region" description="Low complexity" evidence="1">
    <location>
        <begin position="1"/>
        <end position="23"/>
    </location>
</feature>
<organism evidence="2 3">
    <name type="scientific">Gigaspora margarita</name>
    <dbReference type="NCBI Taxonomy" id="4874"/>
    <lineage>
        <taxon>Eukaryota</taxon>
        <taxon>Fungi</taxon>
        <taxon>Fungi incertae sedis</taxon>
        <taxon>Mucoromycota</taxon>
        <taxon>Glomeromycotina</taxon>
        <taxon>Glomeromycetes</taxon>
        <taxon>Diversisporales</taxon>
        <taxon>Gigasporaceae</taxon>
        <taxon>Gigaspora</taxon>
    </lineage>
</organism>
<evidence type="ECO:0000256" key="1">
    <source>
        <dbReference type="SAM" id="MobiDB-lite"/>
    </source>
</evidence>